<proteinExistence type="predicted"/>
<gene>
    <name evidence="1" type="ORF">NPIL_151781</name>
</gene>
<reference evidence="1" key="1">
    <citation type="submission" date="2020-08" db="EMBL/GenBank/DDBJ databases">
        <title>Multicomponent nature underlies the extraordinary mechanical properties of spider dragline silk.</title>
        <authorList>
            <person name="Kono N."/>
            <person name="Nakamura H."/>
            <person name="Mori M."/>
            <person name="Yoshida Y."/>
            <person name="Ohtoshi R."/>
            <person name="Malay A.D."/>
            <person name="Moran D.A.P."/>
            <person name="Tomita M."/>
            <person name="Numata K."/>
            <person name="Arakawa K."/>
        </authorList>
    </citation>
    <scope>NUCLEOTIDE SEQUENCE</scope>
</reference>
<evidence type="ECO:0000313" key="2">
    <source>
        <dbReference type="Proteomes" id="UP000887013"/>
    </source>
</evidence>
<dbReference type="AlphaFoldDB" id="A0A8X6TSA3"/>
<protein>
    <submittedName>
        <fullName evidence="1">Uncharacterized protein</fullName>
    </submittedName>
</protein>
<comment type="caution">
    <text evidence="1">The sequence shown here is derived from an EMBL/GenBank/DDBJ whole genome shotgun (WGS) entry which is preliminary data.</text>
</comment>
<organism evidence="1 2">
    <name type="scientific">Nephila pilipes</name>
    <name type="common">Giant wood spider</name>
    <name type="synonym">Nephila maculata</name>
    <dbReference type="NCBI Taxonomy" id="299642"/>
    <lineage>
        <taxon>Eukaryota</taxon>
        <taxon>Metazoa</taxon>
        <taxon>Ecdysozoa</taxon>
        <taxon>Arthropoda</taxon>
        <taxon>Chelicerata</taxon>
        <taxon>Arachnida</taxon>
        <taxon>Araneae</taxon>
        <taxon>Araneomorphae</taxon>
        <taxon>Entelegynae</taxon>
        <taxon>Araneoidea</taxon>
        <taxon>Nephilidae</taxon>
        <taxon>Nephila</taxon>
    </lineage>
</organism>
<name>A0A8X6TSA3_NEPPI</name>
<evidence type="ECO:0000313" key="1">
    <source>
        <dbReference type="EMBL" id="GFT50384.1"/>
    </source>
</evidence>
<dbReference type="EMBL" id="BMAW01016703">
    <property type="protein sequence ID" value="GFT50384.1"/>
    <property type="molecule type" value="Genomic_DNA"/>
</dbReference>
<sequence>MYKHELCSHLCNTQNSSTNVNQNLTSHPKLFLFSISKKQEEATQTMSKSLTVTALEQPPTRSFLFRRSIDFHPPQEQRLGRRAWVEMLKRIEILPEVFRIKVKLLLRRLHRSEERFIFFNVLCGREKTLPEIPALVKKKIAFH</sequence>
<dbReference type="Proteomes" id="UP000887013">
    <property type="component" value="Unassembled WGS sequence"/>
</dbReference>
<accession>A0A8X6TSA3</accession>
<keyword evidence="2" id="KW-1185">Reference proteome</keyword>